<gene>
    <name evidence="1" type="ORF">C8P63_14217</name>
</gene>
<feature type="non-terminal residue" evidence="1">
    <location>
        <position position="28"/>
    </location>
</feature>
<accession>A0A2T6AZD0</accession>
<evidence type="ECO:0000313" key="2">
    <source>
        <dbReference type="Proteomes" id="UP000244240"/>
    </source>
</evidence>
<proteinExistence type="predicted"/>
<dbReference type="EMBL" id="QBKR01000042">
    <property type="protein sequence ID" value="PTX49160.1"/>
    <property type="molecule type" value="Genomic_DNA"/>
</dbReference>
<keyword evidence="2" id="KW-1185">Reference proteome</keyword>
<protein>
    <submittedName>
        <fullName evidence="1">Uncharacterized protein</fullName>
    </submittedName>
</protein>
<sequence length="28" mass="3363">MKKPDRERSRSGFFSRLCSMETAPEFRL</sequence>
<comment type="caution">
    <text evidence="1">The sequence shown here is derived from an EMBL/GenBank/DDBJ whole genome shotgun (WGS) entry which is preliminary data.</text>
</comment>
<reference evidence="1 2" key="1">
    <citation type="submission" date="2018-04" db="EMBL/GenBank/DDBJ databases">
        <title>Genomic Encyclopedia of Archaeal and Bacterial Type Strains, Phase II (KMG-II): from individual species to whole genera.</title>
        <authorList>
            <person name="Goeker M."/>
        </authorList>
    </citation>
    <scope>NUCLEOTIDE SEQUENCE [LARGE SCALE GENOMIC DNA]</scope>
    <source>
        <strain evidence="1 2">DSM 45787</strain>
    </source>
</reference>
<organism evidence="1 2">
    <name type="scientific">Melghirimyces profundicolus</name>
    <dbReference type="NCBI Taxonomy" id="1242148"/>
    <lineage>
        <taxon>Bacteria</taxon>
        <taxon>Bacillati</taxon>
        <taxon>Bacillota</taxon>
        <taxon>Bacilli</taxon>
        <taxon>Bacillales</taxon>
        <taxon>Thermoactinomycetaceae</taxon>
        <taxon>Melghirimyces</taxon>
    </lineage>
</organism>
<name>A0A2T6AZD0_9BACL</name>
<dbReference type="AlphaFoldDB" id="A0A2T6AZD0"/>
<dbReference type="Proteomes" id="UP000244240">
    <property type="component" value="Unassembled WGS sequence"/>
</dbReference>
<evidence type="ECO:0000313" key="1">
    <source>
        <dbReference type="EMBL" id="PTX49160.1"/>
    </source>
</evidence>